<dbReference type="PROSITE" id="PS50931">
    <property type="entry name" value="HTH_LYSR"/>
    <property type="match status" value="1"/>
</dbReference>
<name>A0A1Q8EU70_9PSED</name>
<dbReference type="Pfam" id="PF00126">
    <property type="entry name" value="HTH_1"/>
    <property type="match status" value="1"/>
</dbReference>
<evidence type="ECO:0000259" key="5">
    <source>
        <dbReference type="PROSITE" id="PS50931"/>
    </source>
</evidence>
<evidence type="ECO:0000256" key="3">
    <source>
        <dbReference type="ARBA" id="ARBA00023125"/>
    </source>
</evidence>
<keyword evidence="2" id="KW-0805">Transcription regulation</keyword>
<dbReference type="PANTHER" id="PTHR30118">
    <property type="entry name" value="HTH-TYPE TRANSCRIPTIONAL REGULATOR LEUO-RELATED"/>
    <property type="match status" value="1"/>
</dbReference>
<organism evidence="6 7">
    <name type="scientific">Pseudomonas chlororaphis</name>
    <dbReference type="NCBI Taxonomy" id="587753"/>
    <lineage>
        <taxon>Bacteria</taxon>
        <taxon>Pseudomonadati</taxon>
        <taxon>Pseudomonadota</taxon>
        <taxon>Gammaproteobacteria</taxon>
        <taxon>Pseudomonadales</taxon>
        <taxon>Pseudomonadaceae</taxon>
        <taxon>Pseudomonas</taxon>
    </lineage>
</organism>
<feature type="domain" description="HTH lysR-type" evidence="5">
    <location>
        <begin position="13"/>
        <end position="70"/>
    </location>
</feature>
<sequence length="310" mass="34910">MNKQHEWSTLSRLDLNLFRVFEVVYQERNLTRAASVLHLSQSAISHALARLRNQLDDPLFVREGYGVQPTALAVQLAPGILEALGGLRRSVNRGQAFDPRHDQRCFTLNMPEQMEPLVLPKILAHLRRIAPRLQVRSSSVHWADLKLELTAGRVDLAIELARPTDTELQQQLLLRDALCVMAGPHFAGELSVERYLAAEHVAITSRRRGICVEDLALGDRGMVRQVRQRCQHYLSAALLVSQSDLLLTVPRQYAELLNVGLGNRLLTMPLALPAVSLNLYWARQAEHEAGNRWLREQLFELARPVMPAGG</sequence>
<dbReference type="Gene3D" id="1.10.10.10">
    <property type="entry name" value="Winged helix-like DNA-binding domain superfamily/Winged helix DNA-binding domain"/>
    <property type="match status" value="1"/>
</dbReference>
<evidence type="ECO:0000256" key="1">
    <source>
        <dbReference type="ARBA" id="ARBA00009437"/>
    </source>
</evidence>
<gene>
    <name evidence="6" type="ORF">BTN82_07000</name>
</gene>
<keyword evidence="3" id="KW-0238">DNA-binding</keyword>
<proteinExistence type="inferred from homology"/>
<dbReference type="OrthoDB" id="6621790at2"/>
<dbReference type="Proteomes" id="UP000185578">
    <property type="component" value="Unassembled WGS sequence"/>
</dbReference>
<comment type="caution">
    <text evidence="6">The sequence shown here is derived from an EMBL/GenBank/DDBJ whole genome shotgun (WGS) entry which is preliminary data.</text>
</comment>
<dbReference type="AlphaFoldDB" id="A0A1Q8EU70"/>
<evidence type="ECO:0000256" key="2">
    <source>
        <dbReference type="ARBA" id="ARBA00023015"/>
    </source>
</evidence>
<dbReference type="Gene3D" id="3.40.190.10">
    <property type="entry name" value="Periplasmic binding protein-like II"/>
    <property type="match status" value="2"/>
</dbReference>
<dbReference type="InterPro" id="IPR036390">
    <property type="entry name" value="WH_DNA-bd_sf"/>
</dbReference>
<dbReference type="InterPro" id="IPR000847">
    <property type="entry name" value="LysR_HTH_N"/>
</dbReference>
<dbReference type="RefSeq" id="WP_075118437.1">
    <property type="nucleotide sequence ID" value="NZ_MSCT01000007.1"/>
</dbReference>
<dbReference type="InterPro" id="IPR050389">
    <property type="entry name" value="LysR-type_TF"/>
</dbReference>
<dbReference type="PRINTS" id="PR00039">
    <property type="entry name" value="HTHLYSR"/>
</dbReference>
<dbReference type="SUPFAM" id="SSF46785">
    <property type="entry name" value="Winged helix' DNA-binding domain"/>
    <property type="match status" value="1"/>
</dbReference>
<evidence type="ECO:0000313" key="7">
    <source>
        <dbReference type="Proteomes" id="UP000185578"/>
    </source>
</evidence>
<dbReference type="PANTHER" id="PTHR30118:SF15">
    <property type="entry name" value="TRANSCRIPTIONAL REGULATORY PROTEIN"/>
    <property type="match status" value="1"/>
</dbReference>
<dbReference type="SUPFAM" id="SSF53850">
    <property type="entry name" value="Periplasmic binding protein-like II"/>
    <property type="match status" value="1"/>
</dbReference>
<evidence type="ECO:0000313" key="6">
    <source>
        <dbReference type="EMBL" id="OLF55329.1"/>
    </source>
</evidence>
<dbReference type="GO" id="GO:0003677">
    <property type="term" value="F:DNA binding"/>
    <property type="evidence" value="ECO:0007669"/>
    <property type="project" value="UniProtKB-KW"/>
</dbReference>
<reference evidence="6 7" key="1">
    <citation type="submission" date="2016-12" db="EMBL/GenBank/DDBJ databases">
        <authorList>
            <person name="Song W.-J."/>
            <person name="Kurnit D.M."/>
        </authorList>
    </citation>
    <scope>NUCLEOTIDE SEQUENCE [LARGE SCALE GENOMIC DNA]</scope>
    <source>
        <strain evidence="6 7">PCL1601</strain>
    </source>
</reference>
<dbReference type="InterPro" id="IPR037402">
    <property type="entry name" value="YidZ_PBP2"/>
</dbReference>
<comment type="similarity">
    <text evidence="1">Belongs to the LysR transcriptional regulatory family.</text>
</comment>
<dbReference type="CDD" id="cd08417">
    <property type="entry name" value="PBP2_Nitroaromatics_like"/>
    <property type="match status" value="1"/>
</dbReference>
<dbReference type="InterPro" id="IPR005119">
    <property type="entry name" value="LysR_subst-bd"/>
</dbReference>
<protein>
    <submittedName>
        <fullName evidence="6">LysR family transcriptional regulator</fullName>
    </submittedName>
</protein>
<dbReference type="InterPro" id="IPR036388">
    <property type="entry name" value="WH-like_DNA-bd_sf"/>
</dbReference>
<dbReference type="Pfam" id="PF03466">
    <property type="entry name" value="LysR_substrate"/>
    <property type="match status" value="1"/>
</dbReference>
<evidence type="ECO:0000256" key="4">
    <source>
        <dbReference type="ARBA" id="ARBA00023163"/>
    </source>
</evidence>
<keyword evidence="4" id="KW-0804">Transcription</keyword>
<accession>A0A1Q8EU70</accession>
<dbReference type="EMBL" id="MSCT01000007">
    <property type="protein sequence ID" value="OLF55329.1"/>
    <property type="molecule type" value="Genomic_DNA"/>
</dbReference>
<dbReference type="GO" id="GO:0003700">
    <property type="term" value="F:DNA-binding transcription factor activity"/>
    <property type="evidence" value="ECO:0007669"/>
    <property type="project" value="InterPro"/>
</dbReference>